<accession>A0A251SKX3</accession>
<name>A0A251SKX3_HELAN</name>
<protein>
    <submittedName>
        <fullName evidence="3">Uncharacterized protein</fullName>
    </submittedName>
</protein>
<reference evidence="3" key="2">
    <citation type="submission" date="2017-02" db="EMBL/GenBank/DDBJ databases">
        <title>Sunflower complete genome.</title>
        <authorList>
            <person name="Langlade N."/>
            <person name="Munos S."/>
        </authorList>
    </citation>
    <scope>NUCLEOTIDE SEQUENCE [LARGE SCALE GENOMIC DNA]</scope>
    <source>
        <tissue evidence="3">Leaves</tissue>
    </source>
</reference>
<feature type="compositionally biased region" description="Polar residues" evidence="1">
    <location>
        <begin position="271"/>
        <end position="284"/>
    </location>
</feature>
<dbReference type="PANTHER" id="PTHR33737:SF21">
    <property type="entry name" value="MICROTUBULE-ASSOCIATED PROTEIN, MAP65_ASE1_PRC1"/>
    <property type="match status" value="1"/>
</dbReference>
<feature type="compositionally biased region" description="Polar residues" evidence="1">
    <location>
        <begin position="123"/>
        <end position="140"/>
    </location>
</feature>
<dbReference type="Proteomes" id="UP000215914">
    <property type="component" value="Chromosome 14"/>
</dbReference>
<dbReference type="Gramene" id="mRNA:HanXRQr2_Chr14g0658441">
    <property type="protein sequence ID" value="mRNA:HanXRQr2_Chr14g0658441"/>
    <property type="gene ID" value="HanXRQr2_Chr14g0658441"/>
</dbReference>
<sequence length="403" mass="43506">MANSNKQTQLKSTDDVNFKMRRSFSWDRSFFTSDGFLGAAELSSMIKGDGDDVKHELQKIDELESLEAELYQEIEASTQKANEISMLKKSSKRVSSGKRDSQAKKITGASGPHKDAPTKTPPKRSSLTGASGSSPTNNVKSPARRSMGSITGKDNVGSPSRTPPAIITKNTLASVNTRVSRTSPASPVSPRSPGSSPSAFSVTQRSKRRDSVPHKSSVNNEKPSPTNERRNDDRKASKRAVSVTPKTQSSISLKIKPPPMISHPSSPSGSTTQRWSLSSSCTVDQRSKSHGIKGSLVHHASKPALKNHPIGQTSDPNRKQPAKTAAAASSGLQPNSPKTKKQSSPKAKESLENIYIISPELLDLKGKINALKMEINMHKDRCNKMVRAEGNLKTAFAIKECSV</sequence>
<feature type="compositionally biased region" description="Low complexity" evidence="1">
    <location>
        <begin position="180"/>
        <end position="203"/>
    </location>
</feature>
<evidence type="ECO:0000313" key="3">
    <source>
        <dbReference type="EMBL" id="OTF99268.1"/>
    </source>
</evidence>
<proteinExistence type="predicted"/>
<evidence type="ECO:0000256" key="1">
    <source>
        <dbReference type="SAM" id="MobiDB-lite"/>
    </source>
</evidence>
<dbReference type="EMBL" id="MNCJ02000329">
    <property type="protein sequence ID" value="KAF5770348.1"/>
    <property type="molecule type" value="Genomic_DNA"/>
</dbReference>
<reference evidence="2 4" key="1">
    <citation type="journal article" date="2017" name="Nature">
        <title>The sunflower genome provides insights into oil metabolism, flowering and Asterid evolution.</title>
        <authorList>
            <person name="Badouin H."/>
            <person name="Gouzy J."/>
            <person name="Grassa C.J."/>
            <person name="Murat F."/>
            <person name="Staton S.E."/>
            <person name="Cottret L."/>
            <person name="Lelandais-Briere C."/>
            <person name="Owens G.L."/>
            <person name="Carrere S."/>
            <person name="Mayjonade B."/>
            <person name="Legrand L."/>
            <person name="Gill N."/>
            <person name="Kane N.C."/>
            <person name="Bowers J.E."/>
            <person name="Hubner S."/>
            <person name="Bellec A."/>
            <person name="Berard A."/>
            <person name="Berges H."/>
            <person name="Blanchet N."/>
            <person name="Boniface M.C."/>
            <person name="Brunel D."/>
            <person name="Catrice O."/>
            <person name="Chaidir N."/>
            <person name="Claudel C."/>
            <person name="Donnadieu C."/>
            <person name="Faraut T."/>
            <person name="Fievet G."/>
            <person name="Helmstetter N."/>
            <person name="King M."/>
            <person name="Knapp S.J."/>
            <person name="Lai Z."/>
            <person name="Le Paslier M.C."/>
            <person name="Lippi Y."/>
            <person name="Lorenzon L."/>
            <person name="Mandel J.R."/>
            <person name="Marage G."/>
            <person name="Marchand G."/>
            <person name="Marquand E."/>
            <person name="Bret-Mestries E."/>
            <person name="Morien E."/>
            <person name="Nambeesan S."/>
            <person name="Nguyen T."/>
            <person name="Pegot-Espagnet P."/>
            <person name="Pouilly N."/>
            <person name="Raftis F."/>
            <person name="Sallet E."/>
            <person name="Schiex T."/>
            <person name="Thomas J."/>
            <person name="Vandecasteele C."/>
            <person name="Vares D."/>
            <person name="Vear F."/>
            <person name="Vautrin S."/>
            <person name="Crespi M."/>
            <person name="Mangin B."/>
            <person name="Burke J.M."/>
            <person name="Salse J."/>
            <person name="Munos S."/>
            <person name="Vincourt P."/>
            <person name="Rieseberg L.H."/>
            <person name="Langlade N.B."/>
        </authorList>
    </citation>
    <scope>NUCLEOTIDE SEQUENCE [LARGE SCALE GENOMIC DNA]</scope>
    <source>
        <strain evidence="4">cv. SF193</strain>
        <tissue evidence="2">Leaves</tissue>
    </source>
</reference>
<dbReference type="InterPro" id="IPR045882">
    <property type="entry name" value="GPT1/2"/>
</dbReference>
<reference evidence="2" key="3">
    <citation type="submission" date="2020-06" db="EMBL/GenBank/DDBJ databases">
        <title>Helianthus annuus Genome sequencing and assembly Release 2.</title>
        <authorList>
            <person name="Gouzy J."/>
            <person name="Langlade N."/>
            <person name="Munos S."/>
        </authorList>
    </citation>
    <scope>NUCLEOTIDE SEQUENCE</scope>
    <source>
        <tissue evidence="2">Leaves</tissue>
    </source>
</reference>
<keyword evidence="4" id="KW-1185">Reference proteome</keyword>
<feature type="region of interest" description="Disordered" evidence="1">
    <location>
        <begin position="78"/>
        <end position="348"/>
    </location>
</feature>
<dbReference type="EMBL" id="CM007903">
    <property type="protein sequence ID" value="OTF99268.1"/>
    <property type="molecule type" value="Genomic_DNA"/>
</dbReference>
<gene>
    <name evidence="3" type="ORF">HannXRQ_Chr14g0454661</name>
    <name evidence="2" type="ORF">HanXRQr2_Chr14g0658441</name>
</gene>
<feature type="compositionally biased region" description="Polar residues" evidence="1">
    <location>
        <begin position="168"/>
        <end position="179"/>
    </location>
</feature>
<organism evidence="3 4">
    <name type="scientific">Helianthus annuus</name>
    <name type="common">Common sunflower</name>
    <dbReference type="NCBI Taxonomy" id="4232"/>
    <lineage>
        <taxon>Eukaryota</taxon>
        <taxon>Viridiplantae</taxon>
        <taxon>Streptophyta</taxon>
        <taxon>Embryophyta</taxon>
        <taxon>Tracheophyta</taxon>
        <taxon>Spermatophyta</taxon>
        <taxon>Magnoliopsida</taxon>
        <taxon>eudicotyledons</taxon>
        <taxon>Gunneridae</taxon>
        <taxon>Pentapetalae</taxon>
        <taxon>asterids</taxon>
        <taxon>campanulids</taxon>
        <taxon>Asterales</taxon>
        <taxon>Asteraceae</taxon>
        <taxon>Asteroideae</taxon>
        <taxon>Heliantheae alliance</taxon>
        <taxon>Heliantheae</taxon>
        <taxon>Helianthus</taxon>
    </lineage>
</organism>
<dbReference type="AlphaFoldDB" id="A0A251SKX3"/>
<dbReference type="InParanoid" id="A0A251SKX3"/>
<evidence type="ECO:0000313" key="4">
    <source>
        <dbReference type="Proteomes" id="UP000215914"/>
    </source>
</evidence>
<dbReference type="PANTHER" id="PTHR33737">
    <property type="entry name" value="OS05G0121800 PROTEIN"/>
    <property type="match status" value="1"/>
</dbReference>
<evidence type="ECO:0000313" key="2">
    <source>
        <dbReference type="EMBL" id="KAF5770348.1"/>
    </source>
</evidence>
<dbReference type="GO" id="GO:0008017">
    <property type="term" value="F:microtubule binding"/>
    <property type="evidence" value="ECO:0007669"/>
    <property type="project" value="InterPro"/>
</dbReference>
<dbReference type="OrthoDB" id="1931260at2759"/>
<feature type="compositionally biased region" description="Polar residues" evidence="1">
    <location>
        <begin position="214"/>
        <end position="226"/>
    </location>
</feature>